<dbReference type="PROSITE" id="PS01280">
    <property type="entry name" value="GIDA_1"/>
    <property type="match status" value="1"/>
</dbReference>
<dbReference type="GO" id="GO:0050660">
    <property type="term" value="F:flavin adenine dinucleotide binding"/>
    <property type="evidence" value="ECO:0007669"/>
    <property type="project" value="InterPro"/>
</dbReference>
<dbReference type="GO" id="GO:0030488">
    <property type="term" value="P:tRNA methylation"/>
    <property type="evidence" value="ECO:0007669"/>
    <property type="project" value="TreeGrafter"/>
</dbReference>
<evidence type="ECO:0000259" key="5">
    <source>
        <dbReference type="SMART" id="SM01228"/>
    </source>
</evidence>
<dbReference type="InterPro" id="IPR026904">
    <property type="entry name" value="MnmG_C"/>
</dbReference>
<sequence length="706" mass="77537">MRTPIARQLTAVAGPSRLSPQHRGLATLTKTTNESAARPPRSQLHFDTVVVGAGHAGTEAAAASARTGARTLLLTTSKHSIGELSCNPSLGGVGKGTLVREVDALGGLCGVVGDQAGIQYRMLNRSKGPAVHGPRAQIDRSLYRKHMQRALQGYPNLTIQEAQVKGLHLHWHTQTDWVSRDLSRASVRGVTTASGDIIKCSQVILATGTFLSATIHIGLDARPAGRMQPLPSCSDDPASEGLSESLERAGFRLSRLKTGTPARLDASTVALGFPWQNDSKVDGRLEVISGDQQPFAFSFLNDRPDIDPELQAQCWGTRTTSMTHEIVRSNLDKSIHIKETVRGPRYCPSIESKVVRFKDKEHHPVWLEPEGLPGTPDGNVLYPNGLSCTLPPELQLDMLRTIPGLEKVGMIRPGYGVEYDHVDPRELKNTLETKHIAGLWLAGQINGTTGYEEAAAQGCVAGLNAGLRAQELPVLDITRSSGYVGTMIDDLTLQGVEEPWSPITDRMFSSRSEYRMMLRADNADKRLTRLLREACPGAVEDQRWRRFQQVEADMDAAFNYLKSVRMTPHAWMSKGYTCSVGGHERSAADMLRQPRLGIRDLIAVVPELAGLSEGILDRVEIEARYLPHLARQEQEIRAYNQESQLQFPPGFDFSAVPGLNSQLREKLVSLRPTSLVSLKSMPGCTPSNYATLWRYAVHHDSTLERI</sequence>
<dbReference type="PANTHER" id="PTHR11806:SF0">
    <property type="entry name" value="PROTEIN MTO1 HOMOLOG, MITOCHONDRIAL"/>
    <property type="match status" value="1"/>
</dbReference>
<dbReference type="STRING" id="1882483.A0A317XPH8"/>
<dbReference type="InterPro" id="IPR020595">
    <property type="entry name" value="MnmG-rel_CS"/>
</dbReference>
<evidence type="ECO:0000256" key="4">
    <source>
        <dbReference type="ARBA" id="ARBA00022827"/>
    </source>
</evidence>
<dbReference type="FunCoup" id="A0A317XPH8">
    <property type="interactions" value="418"/>
</dbReference>
<keyword evidence="3" id="KW-0285">Flavoprotein</keyword>
<evidence type="ECO:0000256" key="3">
    <source>
        <dbReference type="ARBA" id="ARBA00022630"/>
    </source>
</evidence>
<reference evidence="6 7" key="1">
    <citation type="journal article" date="2018" name="Mol. Biol. Evol.">
        <title>Broad Genomic Sampling Reveals a Smut Pathogenic Ancestry of the Fungal Clade Ustilaginomycotina.</title>
        <authorList>
            <person name="Kijpornyongpan T."/>
            <person name="Mondo S.J."/>
            <person name="Barry K."/>
            <person name="Sandor L."/>
            <person name="Lee J."/>
            <person name="Lipzen A."/>
            <person name="Pangilinan J."/>
            <person name="LaButti K."/>
            <person name="Hainaut M."/>
            <person name="Henrissat B."/>
            <person name="Grigoriev I.V."/>
            <person name="Spatafora J.W."/>
            <person name="Aime M.C."/>
        </authorList>
    </citation>
    <scope>NUCLEOTIDE SEQUENCE [LARGE SCALE GENOMIC DNA]</scope>
    <source>
        <strain evidence="6 7">MCA 3645</strain>
    </source>
</reference>
<dbReference type="InParanoid" id="A0A317XPH8"/>
<dbReference type="InterPro" id="IPR044920">
    <property type="entry name" value="MnmG_C_subdom_sf"/>
</dbReference>
<dbReference type="InterPro" id="IPR004416">
    <property type="entry name" value="MnmG"/>
</dbReference>
<dbReference type="Proteomes" id="UP000246740">
    <property type="component" value="Unassembled WGS sequence"/>
</dbReference>
<keyword evidence="4" id="KW-0274">FAD</keyword>
<comment type="similarity">
    <text evidence="2">Belongs to the MnmG family.</text>
</comment>
<dbReference type="Pfam" id="PF01134">
    <property type="entry name" value="GIDA"/>
    <property type="match status" value="1"/>
</dbReference>
<dbReference type="GO" id="GO:0002098">
    <property type="term" value="P:tRNA wobble uridine modification"/>
    <property type="evidence" value="ECO:0007669"/>
    <property type="project" value="InterPro"/>
</dbReference>
<dbReference type="PRINTS" id="PR00411">
    <property type="entry name" value="PNDRDTASEI"/>
</dbReference>
<evidence type="ECO:0000313" key="7">
    <source>
        <dbReference type="Proteomes" id="UP000246740"/>
    </source>
</evidence>
<dbReference type="AlphaFoldDB" id="A0A317XPH8"/>
<organism evidence="6 7">
    <name type="scientific">Testicularia cyperi</name>
    <dbReference type="NCBI Taxonomy" id="1882483"/>
    <lineage>
        <taxon>Eukaryota</taxon>
        <taxon>Fungi</taxon>
        <taxon>Dikarya</taxon>
        <taxon>Basidiomycota</taxon>
        <taxon>Ustilaginomycotina</taxon>
        <taxon>Ustilaginomycetes</taxon>
        <taxon>Ustilaginales</taxon>
        <taxon>Anthracoideaceae</taxon>
        <taxon>Testicularia</taxon>
    </lineage>
</organism>
<dbReference type="PANTHER" id="PTHR11806">
    <property type="entry name" value="GLUCOSE INHIBITED DIVISION PROTEIN A"/>
    <property type="match status" value="1"/>
</dbReference>
<dbReference type="SUPFAM" id="SSF51905">
    <property type="entry name" value="FAD/NAD(P)-binding domain"/>
    <property type="match status" value="1"/>
</dbReference>
<dbReference type="InterPro" id="IPR002218">
    <property type="entry name" value="MnmG-rel"/>
</dbReference>
<dbReference type="Pfam" id="PF13932">
    <property type="entry name" value="SAM_GIDA_C"/>
    <property type="match status" value="1"/>
</dbReference>
<evidence type="ECO:0000313" key="6">
    <source>
        <dbReference type="EMBL" id="PWZ00012.1"/>
    </source>
</evidence>
<dbReference type="Gene3D" id="1.10.10.1800">
    <property type="entry name" value="tRNA uridine 5-carboxymethylaminomethyl modification enzyme MnmG/GidA"/>
    <property type="match status" value="1"/>
</dbReference>
<dbReference type="Gene3D" id="1.10.150.570">
    <property type="entry name" value="GidA associated domain, C-terminal subdomain"/>
    <property type="match status" value="1"/>
</dbReference>
<comment type="cofactor">
    <cofactor evidence="1">
        <name>FAD</name>
        <dbReference type="ChEBI" id="CHEBI:57692"/>
    </cofactor>
</comment>
<evidence type="ECO:0000256" key="2">
    <source>
        <dbReference type="ARBA" id="ARBA00007653"/>
    </source>
</evidence>
<dbReference type="InterPro" id="IPR036188">
    <property type="entry name" value="FAD/NAD-bd_sf"/>
</dbReference>
<name>A0A317XPH8_9BASI</name>
<dbReference type="EMBL" id="KZ819193">
    <property type="protein sequence ID" value="PWZ00012.1"/>
    <property type="molecule type" value="Genomic_DNA"/>
</dbReference>
<gene>
    <name evidence="6" type="ORF">BCV70DRAFT_226690</name>
</gene>
<dbReference type="Gene3D" id="3.50.50.60">
    <property type="entry name" value="FAD/NAD(P)-binding domain"/>
    <property type="match status" value="2"/>
</dbReference>
<dbReference type="SMART" id="SM01228">
    <property type="entry name" value="GIDA_assoc_3"/>
    <property type="match status" value="1"/>
</dbReference>
<dbReference type="InterPro" id="IPR040131">
    <property type="entry name" value="MnmG_N"/>
</dbReference>
<proteinExistence type="inferred from homology"/>
<dbReference type="OrthoDB" id="3329at2759"/>
<dbReference type="InterPro" id="IPR047001">
    <property type="entry name" value="MnmG_C_subdom"/>
</dbReference>
<feature type="domain" description="tRNA uridine 5-carboxymethylaminomethyl modification enzyme C-terminal subdomain" evidence="5">
    <location>
        <begin position="623"/>
        <end position="694"/>
    </location>
</feature>
<keyword evidence="7" id="KW-1185">Reference proteome</keyword>
<dbReference type="InterPro" id="IPR049312">
    <property type="entry name" value="GIDA_C_N"/>
</dbReference>
<protein>
    <submittedName>
        <fullName evidence="6">GIDA-domain-containing protein</fullName>
    </submittedName>
</protein>
<accession>A0A317XPH8</accession>
<evidence type="ECO:0000256" key="1">
    <source>
        <dbReference type="ARBA" id="ARBA00001974"/>
    </source>
</evidence>
<dbReference type="NCBIfam" id="TIGR00136">
    <property type="entry name" value="mnmG_gidA"/>
    <property type="match status" value="1"/>
</dbReference>
<dbReference type="Pfam" id="PF21680">
    <property type="entry name" value="GIDA_C_1st"/>
    <property type="match status" value="1"/>
</dbReference>